<evidence type="ECO:0000313" key="2">
    <source>
        <dbReference type="Proteomes" id="UP001197609"/>
    </source>
</evidence>
<reference evidence="1 2" key="1">
    <citation type="journal article" date="2021" name="bioRxiv">
        <title>Unraveling nitrogen, sulfur and carbon metabolic pathways and microbial community transcriptional responses to substrate deprivation and toxicity stresses in a bioreactor mimicking anoxic brackish coastal sediment conditions.</title>
        <authorList>
            <person name="Martins P.D."/>
            <person name="Echeveste M.J."/>
            <person name="Arshad A."/>
            <person name="Kurth J."/>
            <person name="Ouboter H."/>
            <person name="Jetten M.S.M."/>
            <person name="Welte C.U."/>
        </authorList>
    </citation>
    <scope>NUCLEOTIDE SEQUENCE [LARGE SCALE GENOMIC DNA]</scope>
    <source>
        <strain evidence="1">MAG_38</strain>
    </source>
</reference>
<evidence type="ECO:0008006" key="3">
    <source>
        <dbReference type="Google" id="ProtNLM"/>
    </source>
</evidence>
<name>A0AAJ1AFZ6_9BACT</name>
<proteinExistence type="predicted"/>
<protein>
    <recommendedName>
        <fullName evidence="3">Transposase DDE domain-containing protein</fullName>
    </recommendedName>
</protein>
<dbReference type="Proteomes" id="UP001197609">
    <property type="component" value="Unassembled WGS sequence"/>
</dbReference>
<gene>
    <name evidence="1" type="ORF">K8G79_02095</name>
</gene>
<organism evidence="1 2">
    <name type="scientific">Candidatus Methylomirabilis tolerans</name>
    <dbReference type="NCBI Taxonomy" id="3123416"/>
    <lineage>
        <taxon>Bacteria</taxon>
        <taxon>Candidatus Methylomirabilota</taxon>
        <taxon>Candidatus Methylomirabilia</taxon>
        <taxon>Candidatus Methylomirabilales</taxon>
        <taxon>Candidatus Methylomirabilaceae</taxon>
        <taxon>Candidatus Methylomirabilis</taxon>
    </lineage>
</organism>
<dbReference type="AlphaFoldDB" id="A0AAJ1AFZ6"/>
<dbReference type="EMBL" id="JAIOIU010000029">
    <property type="protein sequence ID" value="MBZ0158934.1"/>
    <property type="molecule type" value="Genomic_DNA"/>
</dbReference>
<comment type="caution">
    <text evidence="1">The sequence shown here is derived from an EMBL/GenBank/DDBJ whole genome shotgun (WGS) entry which is preliminary data.</text>
</comment>
<accession>A0AAJ1AFZ6</accession>
<sequence length="142" mass="15979">MWAQYVQLTEAEAALRALKSELVIQPIWHQKASRMHAHNILVASLCYALWVTLKYSLKRAGLRFPPQAALSCLRLRGIKSGDILLDTTDGRTLRRVSRPDVRQQMLLDQLRLSLPERLGRDTECSGDSMIVSQANQGVAVLL</sequence>
<evidence type="ECO:0000313" key="1">
    <source>
        <dbReference type="EMBL" id="MBZ0158934.1"/>
    </source>
</evidence>